<dbReference type="PANTHER" id="PTHR34820">
    <property type="entry name" value="INNER MEMBRANE PROTEIN YEBZ"/>
    <property type="match status" value="1"/>
</dbReference>
<keyword evidence="4 5" id="KW-0186">Copper</keyword>
<evidence type="ECO:0000313" key="8">
    <source>
        <dbReference type="EMBL" id="QJD29652.1"/>
    </source>
</evidence>
<evidence type="ECO:0000256" key="5">
    <source>
        <dbReference type="RuleBase" id="RU369037"/>
    </source>
</evidence>
<accession>A0A858Q6X9</accession>
<keyword evidence="9" id="KW-1185">Reference proteome</keyword>
<evidence type="ECO:0000313" key="9">
    <source>
        <dbReference type="Proteomes" id="UP000503004"/>
    </source>
</evidence>
<dbReference type="GO" id="GO:0005507">
    <property type="term" value="F:copper ion binding"/>
    <property type="evidence" value="ECO:0007669"/>
    <property type="project" value="UniProtKB-UniRule"/>
</dbReference>
<organism evidence="8 9">
    <name type="scientific">Methylococcus geothermalis</name>
    <dbReference type="NCBI Taxonomy" id="2681310"/>
    <lineage>
        <taxon>Bacteria</taxon>
        <taxon>Pseudomonadati</taxon>
        <taxon>Pseudomonadota</taxon>
        <taxon>Gammaproteobacteria</taxon>
        <taxon>Methylococcales</taxon>
        <taxon>Methylococcaceae</taxon>
        <taxon>Methylococcus</taxon>
    </lineage>
</organism>
<keyword evidence="2 5" id="KW-0479">Metal-binding</keyword>
<dbReference type="InterPro" id="IPR007348">
    <property type="entry name" value="CopC_dom"/>
</dbReference>
<feature type="chain" id="PRO_5032273661" description="Copper resistance protein C" evidence="6">
    <location>
        <begin position="26"/>
        <end position="148"/>
    </location>
</feature>
<reference evidence="9" key="1">
    <citation type="submission" date="2019-12" db="EMBL/GenBank/DDBJ databases">
        <authorList>
            <person name="Awala S.I."/>
            <person name="Rhee S.K."/>
        </authorList>
    </citation>
    <scope>NUCLEOTIDE SEQUENCE [LARGE SCALE GENOMIC DNA]</scope>
    <source>
        <strain evidence="9">IM1</strain>
    </source>
</reference>
<gene>
    <name evidence="8" type="ORF">GNH96_06515</name>
</gene>
<dbReference type="AlphaFoldDB" id="A0A858Q6X9"/>
<comment type="function">
    <text evidence="5">Involved in copper resistance.</text>
</comment>
<dbReference type="Proteomes" id="UP000503004">
    <property type="component" value="Chromosome"/>
</dbReference>
<name>A0A858Q6X9_9GAMM</name>
<evidence type="ECO:0000256" key="3">
    <source>
        <dbReference type="ARBA" id="ARBA00022729"/>
    </source>
</evidence>
<evidence type="ECO:0000256" key="4">
    <source>
        <dbReference type="ARBA" id="ARBA00023008"/>
    </source>
</evidence>
<dbReference type="GO" id="GO:0005886">
    <property type="term" value="C:plasma membrane"/>
    <property type="evidence" value="ECO:0007669"/>
    <property type="project" value="TreeGrafter"/>
</dbReference>
<dbReference type="GO" id="GO:0046688">
    <property type="term" value="P:response to copper ion"/>
    <property type="evidence" value="ECO:0007669"/>
    <property type="project" value="UniProtKB-UniRule"/>
</dbReference>
<evidence type="ECO:0000256" key="2">
    <source>
        <dbReference type="ARBA" id="ARBA00022723"/>
    </source>
</evidence>
<evidence type="ECO:0000256" key="1">
    <source>
        <dbReference type="ARBA" id="ARBA00004196"/>
    </source>
</evidence>
<sequence>MRKPTPSLAMIVAGLALAGAAAANASEDGALAAANPFLARTVDTPVHLAHAILVKAIPERDATITDVPEEVLLTFNEGVGNDFLALAVVDGEGKRVDNHDAKLDFTDRSKLRTSISKLSPGRYMVRYRVLSADGHVVSGKYFFQVQTP</sequence>
<dbReference type="EMBL" id="CP046565">
    <property type="protein sequence ID" value="QJD29652.1"/>
    <property type="molecule type" value="Genomic_DNA"/>
</dbReference>
<keyword evidence="5" id="KW-0574">Periplasm</keyword>
<dbReference type="InterPro" id="IPR014755">
    <property type="entry name" value="Cu-Rt/internalin_Ig-like"/>
</dbReference>
<evidence type="ECO:0000259" key="7">
    <source>
        <dbReference type="Pfam" id="PF04234"/>
    </source>
</evidence>
<dbReference type="GO" id="GO:0006825">
    <property type="term" value="P:copper ion transport"/>
    <property type="evidence" value="ECO:0007669"/>
    <property type="project" value="InterPro"/>
</dbReference>
<comment type="similarity">
    <text evidence="5">Belongs to the CopC family.</text>
</comment>
<dbReference type="GO" id="GO:0030313">
    <property type="term" value="C:cell envelope"/>
    <property type="evidence" value="ECO:0007669"/>
    <property type="project" value="UniProtKB-SubCell"/>
</dbReference>
<dbReference type="PANTHER" id="PTHR34820:SF4">
    <property type="entry name" value="INNER MEMBRANE PROTEIN YEBZ"/>
    <property type="match status" value="1"/>
</dbReference>
<dbReference type="GO" id="GO:0042597">
    <property type="term" value="C:periplasmic space"/>
    <property type="evidence" value="ECO:0007669"/>
    <property type="project" value="UniProtKB-SubCell"/>
</dbReference>
<dbReference type="Gene3D" id="2.60.40.1220">
    <property type="match status" value="1"/>
</dbReference>
<dbReference type="SUPFAM" id="SSF81296">
    <property type="entry name" value="E set domains"/>
    <property type="match status" value="1"/>
</dbReference>
<dbReference type="RefSeq" id="WP_169602937.1">
    <property type="nucleotide sequence ID" value="NZ_CP046565.1"/>
</dbReference>
<feature type="domain" description="CopC" evidence="7">
    <location>
        <begin position="50"/>
        <end position="145"/>
    </location>
</feature>
<protein>
    <recommendedName>
        <fullName evidence="5">Copper resistance protein C</fullName>
    </recommendedName>
</protein>
<proteinExistence type="inferred from homology"/>
<feature type="signal peptide" evidence="6">
    <location>
        <begin position="1"/>
        <end position="25"/>
    </location>
</feature>
<dbReference type="KEGG" id="metu:GNH96_06515"/>
<dbReference type="InterPro" id="IPR032694">
    <property type="entry name" value="CopC/D"/>
</dbReference>
<dbReference type="InterPro" id="IPR014756">
    <property type="entry name" value="Ig_E-set"/>
</dbReference>
<comment type="subcellular location">
    <subcellularLocation>
        <location evidence="1">Cell envelope</location>
    </subcellularLocation>
    <subcellularLocation>
        <location evidence="5">Periplasm</location>
    </subcellularLocation>
</comment>
<dbReference type="Pfam" id="PF04234">
    <property type="entry name" value="CopC"/>
    <property type="match status" value="1"/>
</dbReference>
<evidence type="ECO:0000256" key="6">
    <source>
        <dbReference type="SAM" id="SignalP"/>
    </source>
</evidence>
<keyword evidence="3 5" id="KW-0732">Signal</keyword>